<proteinExistence type="predicted"/>
<organism evidence="2 3">
    <name type="scientific">Pleurodeles waltl</name>
    <name type="common">Iberian ribbed newt</name>
    <dbReference type="NCBI Taxonomy" id="8319"/>
    <lineage>
        <taxon>Eukaryota</taxon>
        <taxon>Metazoa</taxon>
        <taxon>Chordata</taxon>
        <taxon>Craniata</taxon>
        <taxon>Vertebrata</taxon>
        <taxon>Euteleostomi</taxon>
        <taxon>Amphibia</taxon>
        <taxon>Batrachia</taxon>
        <taxon>Caudata</taxon>
        <taxon>Salamandroidea</taxon>
        <taxon>Salamandridae</taxon>
        <taxon>Pleurodelinae</taxon>
        <taxon>Pleurodeles</taxon>
    </lineage>
</organism>
<accession>A0AAV7TWB0</accession>
<reference evidence="2" key="1">
    <citation type="journal article" date="2022" name="bioRxiv">
        <title>Sequencing and chromosome-scale assembly of the giantPleurodeles waltlgenome.</title>
        <authorList>
            <person name="Brown T."/>
            <person name="Elewa A."/>
            <person name="Iarovenko S."/>
            <person name="Subramanian E."/>
            <person name="Araus A.J."/>
            <person name="Petzold A."/>
            <person name="Susuki M."/>
            <person name="Suzuki K.-i.T."/>
            <person name="Hayashi T."/>
            <person name="Toyoda A."/>
            <person name="Oliveira C."/>
            <person name="Osipova E."/>
            <person name="Leigh N.D."/>
            <person name="Simon A."/>
            <person name="Yun M.H."/>
        </authorList>
    </citation>
    <scope>NUCLEOTIDE SEQUENCE</scope>
    <source>
        <strain evidence="2">20211129_DDA</strain>
        <tissue evidence="2">Liver</tissue>
    </source>
</reference>
<name>A0AAV7TWB0_PLEWA</name>
<evidence type="ECO:0000313" key="3">
    <source>
        <dbReference type="Proteomes" id="UP001066276"/>
    </source>
</evidence>
<gene>
    <name evidence="2" type="ORF">NDU88_005712</name>
</gene>
<evidence type="ECO:0000313" key="2">
    <source>
        <dbReference type="EMBL" id="KAJ1180491.1"/>
    </source>
</evidence>
<dbReference type="EMBL" id="JANPWB010000006">
    <property type="protein sequence ID" value="KAJ1180491.1"/>
    <property type="molecule type" value="Genomic_DNA"/>
</dbReference>
<dbReference type="Proteomes" id="UP001066276">
    <property type="component" value="Chromosome 3_2"/>
</dbReference>
<evidence type="ECO:0000256" key="1">
    <source>
        <dbReference type="SAM" id="MobiDB-lite"/>
    </source>
</evidence>
<comment type="caution">
    <text evidence="2">The sequence shown here is derived from an EMBL/GenBank/DDBJ whole genome shotgun (WGS) entry which is preliminary data.</text>
</comment>
<keyword evidence="3" id="KW-1185">Reference proteome</keyword>
<feature type="region of interest" description="Disordered" evidence="1">
    <location>
        <begin position="22"/>
        <end position="57"/>
    </location>
</feature>
<dbReference type="AlphaFoldDB" id="A0AAV7TWB0"/>
<feature type="region of interest" description="Disordered" evidence="1">
    <location>
        <begin position="143"/>
        <end position="188"/>
    </location>
</feature>
<sequence>MAIRCPTQVRPPLLSTRFSHYPIQLRPRPPPCSSRSTLLERQAGPSSGPLHSRGHPLIPQGVPTVPTALSKVPGNLSARPRGLHSPTSRIPLSGCAHLLGAPGVRSSSCHLRGLKNQQDSSIDIGARGGPRCLSNAVQFPVTTARGPSRAAAPPHLPRRQHRLTQARGSEVELRQAPGHSNSAAPRRVRLSRSERIIPLGPWEGRSSGSIGRPCRSHATTRLTSWLVQPRPPTI</sequence>
<protein>
    <submittedName>
        <fullName evidence="2">Uncharacterized protein</fullName>
    </submittedName>
</protein>